<evidence type="ECO:0000256" key="2">
    <source>
        <dbReference type="ARBA" id="ARBA00022485"/>
    </source>
</evidence>
<dbReference type="InterPro" id="IPR017896">
    <property type="entry name" value="4Fe4S_Fe-S-bd"/>
</dbReference>
<dbReference type="Proteomes" id="UP000006055">
    <property type="component" value="Chromosome"/>
</dbReference>
<dbReference type="InterPro" id="IPR006067">
    <property type="entry name" value="NO2/SO3_Rdtase_4Fe4S_dom"/>
</dbReference>
<dbReference type="InterPro" id="IPR045854">
    <property type="entry name" value="NO2/SO3_Rdtase_4Fe4S_sf"/>
</dbReference>
<dbReference type="InterPro" id="IPR050572">
    <property type="entry name" value="Fe-S_Ferredoxin"/>
</dbReference>
<dbReference type="Pfam" id="PF08369">
    <property type="entry name" value="PCP_red"/>
    <property type="match status" value="1"/>
</dbReference>
<dbReference type="InterPro" id="IPR042298">
    <property type="entry name" value="P-CP_red_C"/>
</dbReference>
<keyword evidence="10" id="KW-1185">Reference proteome</keyword>
<dbReference type="InterPro" id="IPR013580">
    <property type="entry name" value="LI-POR_suB-like_C"/>
</dbReference>
<keyword evidence="4" id="KW-0677">Repeat</keyword>
<dbReference type="GO" id="GO:0051539">
    <property type="term" value="F:4 iron, 4 sulfur cluster binding"/>
    <property type="evidence" value="ECO:0007669"/>
    <property type="project" value="UniProtKB-KW"/>
</dbReference>
<reference evidence="10" key="1">
    <citation type="submission" date="2012-06" db="EMBL/GenBank/DDBJ databases">
        <title>Complete sequence of chromosome of Desulfomonile tiedjei DSM 6799.</title>
        <authorList>
            <person name="Lucas S."/>
            <person name="Copeland A."/>
            <person name="Lapidus A."/>
            <person name="Glavina del Rio T."/>
            <person name="Dalin E."/>
            <person name="Tice H."/>
            <person name="Bruce D."/>
            <person name="Goodwin L."/>
            <person name="Pitluck S."/>
            <person name="Peters L."/>
            <person name="Ovchinnikova G."/>
            <person name="Zeytun A."/>
            <person name="Lu M."/>
            <person name="Kyrpides N."/>
            <person name="Mavromatis K."/>
            <person name="Ivanova N."/>
            <person name="Brettin T."/>
            <person name="Detter J.C."/>
            <person name="Han C."/>
            <person name="Larimer F."/>
            <person name="Land M."/>
            <person name="Hauser L."/>
            <person name="Markowitz V."/>
            <person name="Cheng J.-F."/>
            <person name="Hugenholtz P."/>
            <person name="Woyke T."/>
            <person name="Wu D."/>
            <person name="Spring S."/>
            <person name="Schroeder M."/>
            <person name="Brambilla E."/>
            <person name="Klenk H.-P."/>
            <person name="Eisen J.A."/>
        </authorList>
    </citation>
    <scope>NUCLEOTIDE SEQUENCE [LARGE SCALE GENOMIC DNA]</scope>
    <source>
        <strain evidence="10">ATCC 49306 / DSM 6799 / DCB-1</strain>
    </source>
</reference>
<protein>
    <submittedName>
        <fullName evidence="9">Dissimilatory sulfite reductase (Desulfoviridin), alpha/beta subunit</fullName>
    </submittedName>
</protein>
<evidence type="ECO:0000256" key="5">
    <source>
        <dbReference type="ARBA" id="ARBA00022982"/>
    </source>
</evidence>
<dbReference type="SUPFAM" id="SSF54862">
    <property type="entry name" value="4Fe-4S ferredoxins"/>
    <property type="match status" value="1"/>
</dbReference>
<evidence type="ECO:0000256" key="4">
    <source>
        <dbReference type="ARBA" id="ARBA00022737"/>
    </source>
</evidence>
<dbReference type="GO" id="GO:0046872">
    <property type="term" value="F:metal ion binding"/>
    <property type="evidence" value="ECO:0007669"/>
    <property type="project" value="UniProtKB-KW"/>
</dbReference>
<keyword evidence="7" id="KW-0411">Iron-sulfur</keyword>
<dbReference type="Pfam" id="PF00037">
    <property type="entry name" value="Fer4"/>
    <property type="match status" value="1"/>
</dbReference>
<evidence type="ECO:0000256" key="3">
    <source>
        <dbReference type="ARBA" id="ARBA00022723"/>
    </source>
</evidence>
<dbReference type="Gene3D" id="3.30.413.10">
    <property type="entry name" value="Sulfite Reductase Hemoprotein, domain 1"/>
    <property type="match status" value="1"/>
</dbReference>
<evidence type="ECO:0000256" key="7">
    <source>
        <dbReference type="ARBA" id="ARBA00023014"/>
    </source>
</evidence>
<dbReference type="RefSeq" id="WP_014810340.1">
    <property type="nucleotide sequence ID" value="NC_018025.1"/>
</dbReference>
<feature type="domain" description="4Fe-4S ferredoxin-type" evidence="8">
    <location>
        <begin position="169"/>
        <end position="198"/>
    </location>
</feature>
<dbReference type="STRING" id="706587.Desti_2518"/>
<dbReference type="GO" id="GO:0015979">
    <property type="term" value="P:photosynthesis"/>
    <property type="evidence" value="ECO:0007669"/>
    <property type="project" value="InterPro"/>
</dbReference>
<dbReference type="eggNOG" id="COG2221">
    <property type="taxonomic scope" value="Bacteria"/>
</dbReference>
<keyword evidence="6" id="KW-0408">Iron</keyword>
<dbReference type="HOGENOM" id="CLU_072599_2_0_7"/>
<dbReference type="InterPro" id="IPR017900">
    <property type="entry name" value="4Fe4S_Fe_S_CS"/>
</dbReference>
<feature type="domain" description="4Fe-4S ferredoxin-type" evidence="8">
    <location>
        <begin position="138"/>
        <end position="167"/>
    </location>
</feature>
<keyword evidence="2" id="KW-0004">4Fe-4S</keyword>
<keyword evidence="3" id="KW-0479">Metal-binding</keyword>
<keyword evidence="1" id="KW-0813">Transport</keyword>
<name>I4C6K7_DESTA</name>
<dbReference type="PANTHER" id="PTHR43687:SF6">
    <property type="entry name" value="L-ASPARTATE SEMIALDEHYDE SULFURTRANSFERASE IRON-SULFUR SUBUNIT"/>
    <property type="match status" value="1"/>
</dbReference>
<dbReference type="AlphaFoldDB" id="I4C6K7"/>
<evidence type="ECO:0000313" key="9">
    <source>
        <dbReference type="EMBL" id="AFM25198.1"/>
    </source>
</evidence>
<evidence type="ECO:0000256" key="6">
    <source>
        <dbReference type="ARBA" id="ARBA00023004"/>
    </source>
</evidence>
<sequence>MKWNEDAETAIAKVPFFVRRRVRKRVEEEAARRGSDRVTMDHVTACKRKYLENMDEEVKGFQVESCFGPSGCPNRVLQEDGLGNELEKLFSDEKMRDFLKSKVSGPLKLHHEFRACLSDCPNACSRPQIADLGIIAAARPSIVSFHCTGCAACVAVCKERAIELDSLTGEARIDFDKCLSCGQCVKVCPAGALETDVKGYRILLGGKLGRHPQLAQEIEGIWSKEQVVRVVKKCIEHYKTHNSEGERFGEVLNATGLDFLSDRDSDPEEQAKVKKI</sequence>
<gene>
    <name evidence="9" type="ordered locus">Desti_2518</name>
</gene>
<dbReference type="GO" id="GO:0016491">
    <property type="term" value="F:oxidoreductase activity"/>
    <property type="evidence" value="ECO:0007669"/>
    <property type="project" value="InterPro"/>
</dbReference>
<proteinExistence type="predicted"/>
<evidence type="ECO:0000313" key="10">
    <source>
        <dbReference type="Proteomes" id="UP000006055"/>
    </source>
</evidence>
<keyword evidence="5" id="KW-0249">Electron transport</keyword>
<dbReference type="Pfam" id="PF01077">
    <property type="entry name" value="NIR_SIR"/>
    <property type="match status" value="1"/>
</dbReference>
<dbReference type="EMBL" id="CP003360">
    <property type="protein sequence ID" value="AFM25198.1"/>
    <property type="molecule type" value="Genomic_DNA"/>
</dbReference>
<dbReference type="Gene3D" id="3.30.70.20">
    <property type="match status" value="1"/>
</dbReference>
<dbReference type="PANTHER" id="PTHR43687">
    <property type="entry name" value="ADENYLYLSULFATE REDUCTASE, BETA SUBUNIT"/>
    <property type="match status" value="1"/>
</dbReference>
<dbReference type="SUPFAM" id="SSF56014">
    <property type="entry name" value="Nitrite and sulphite reductase 4Fe-4S domain-like"/>
    <property type="match status" value="1"/>
</dbReference>
<dbReference type="PROSITE" id="PS51379">
    <property type="entry name" value="4FE4S_FER_2"/>
    <property type="match status" value="2"/>
</dbReference>
<dbReference type="PROSITE" id="PS00198">
    <property type="entry name" value="4FE4S_FER_1"/>
    <property type="match status" value="1"/>
</dbReference>
<evidence type="ECO:0000256" key="1">
    <source>
        <dbReference type="ARBA" id="ARBA00022448"/>
    </source>
</evidence>
<evidence type="ECO:0000259" key="8">
    <source>
        <dbReference type="PROSITE" id="PS51379"/>
    </source>
</evidence>
<dbReference type="KEGG" id="dti:Desti_2518"/>
<dbReference type="GO" id="GO:0020037">
    <property type="term" value="F:heme binding"/>
    <property type="evidence" value="ECO:0007669"/>
    <property type="project" value="InterPro"/>
</dbReference>
<accession>I4C6K7</accession>
<organism evidence="9 10">
    <name type="scientific">Desulfomonile tiedjei (strain ATCC 49306 / DSM 6799 / DCB-1)</name>
    <dbReference type="NCBI Taxonomy" id="706587"/>
    <lineage>
        <taxon>Bacteria</taxon>
        <taxon>Pseudomonadati</taxon>
        <taxon>Thermodesulfobacteriota</taxon>
        <taxon>Desulfomonilia</taxon>
        <taxon>Desulfomonilales</taxon>
        <taxon>Desulfomonilaceae</taxon>
        <taxon>Desulfomonile</taxon>
    </lineage>
</organism>
<dbReference type="OrthoDB" id="9800558at2"/>
<dbReference type="Gene3D" id="1.10.8.550">
    <property type="entry name" value="Proto-chlorophyllide reductase 57 kD subunit B"/>
    <property type="match status" value="1"/>
</dbReference>
<dbReference type="GO" id="GO:0015995">
    <property type="term" value="P:chlorophyll biosynthetic process"/>
    <property type="evidence" value="ECO:0007669"/>
    <property type="project" value="InterPro"/>
</dbReference>